<dbReference type="Proteomes" id="UP000735302">
    <property type="component" value="Unassembled WGS sequence"/>
</dbReference>
<gene>
    <name evidence="1" type="ORF">PoB_004020400</name>
</gene>
<proteinExistence type="predicted"/>
<sequence>MSNVTVRLTPIASTAKETIQPAARPVRSFWKNKPFFATKLRMAVHFSKPVRQLLLNSIKRFQPELLLVPSNLSFERSQQRSPRMAAEVPLLPRPRGKKPRRILRLPVPREQQKPKNNFEELKLLLNRSQSAVVALQECKLGEGQLPPWGYTLLLPWGGSSGGEAALLIRNGTRFSEIDLKTDLHAAAATISLEKTLRL</sequence>
<accession>A0AAV4B110</accession>
<comment type="caution">
    <text evidence="1">The sequence shown here is derived from an EMBL/GenBank/DDBJ whole genome shotgun (WGS) entry which is preliminary data.</text>
</comment>
<evidence type="ECO:0000313" key="2">
    <source>
        <dbReference type="Proteomes" id="UP000735302"/>
    </source>
</evidence>
<name>A0AAV4B110_9GAST</name>
<keyword evidence="2" id="KW-1185">Reference proteome</keyword>
<evidence type="ECO:0000313" key="1">
    <source>
        <dbReference type="EMBL" id="GFO13699.1"/>
    </source>
</evidence>
<protein>
    <submittedName>
        <fullName evidence="1">Uncharacterized protein</fullName>
    </submittedName>
</protein>
<organism evidence="1 2">
    <name type="scientific">Plakobranchus ocellatus</name>
    <dbReference type="NCBI Taxonomy" id="259542"/>
    <lineage>
        <taxon>Eukaryota</taxon>
        <taxon>Metazoa</taxon>
        <taxon>Spiralia</taxon>
        <taxon>Lophotrochozoa</taxon>
        <taxon>Mollusca</taxon>
        <taxon>Gastropoda</taxon>
        <taxon>Heterobranchia</taxon>
        <taxon>Euthyneura</taxon>
        <taxon>Panpulmonata</taxon>
        <taxon>Sacoglossa</taxon>
        <taxon>Placobranchoidea</taxon>
        <taxon>Plakobranchidae</taxon>
        <taxon>Plakobranchus</taxon>
    </lineage>
</organism>
<dbReference type="AlphaFoldDB" id="A0AAV4B110"/>
<reference evidence="1 2" key="1">
    <citation type="journal article" date="2021" name="Elife">
        <title>Chloroplast acquisition without the gene transfer in kleptoplastic sea slugs, Plakobranchus ocellatus.</title>
        <authorList>
            <person name="Maeda T."/>
            <person name="Takahashi S."/>
            <person name="Yoshida T."/>
            <person name="Shimamura S."/>
            <person name="Takaki Y."/>
            <person name="Nagai Y."/>
            <person name="Toyoda A."/>
            <person name="Suzuki Y."/>
            <person name="Arimoto A."/>
            <person name="Ishii H."/>
            <person name="Satoh N."/>
            <person name="Nishiyama T."/>
            <person name="Hasebe M."/>
            <person name="Maruyama T."/>
            <person name="Minagawa J."/>
            <person name="Obokata J."/>
            <person name="Shigenobu S."/>
        </authorList>
    </citation>
    <scope>NUCLEOTIDE SEQUENCE [LARGE SCALE GENOMIC DNA]</scope>
</reference>
<dbReference type="EMBL" id="BLXT01004499">
    <property type="protein sequence ID" value="GFO13699.1"/>
    <property type="molecule type" value="Genomic_DNA"/>
</dbReference>